<reference evidence="1 2" key="1">
    <citation type="submission" date="2009-06" db="EMBL/GenBank/DDBJ databases">
        <title>The Genome Sequence of Loxodonta africana (African elephant).</title>
        <authorList>
            <person name="Di Palma F."/>
            <person name="Heiman D."/>
            <person name="Young S."/>
            <person name="Johnson J."/>
            <person name="Lander E.S."/>
            <person name="Lindblad-Toh K."/>
        </authorList>
    </citation>
    <scope>NUCLEOTIDE SEQUENCE [LARGE SCALE GENOMIC DNA]</scope>
    <source>
        <strain evidence="1 2">Isolate ISIS603380</strain>
    </source>
</reference>
<protein>
    <submittedName>
        <fullName evidence="1">2-oxoglutarate and iron dependent oxygenase domain containing 3</fullName>
    </submittedName>
</protein>
<dbReference type="HOGENOM" id="CLU_2256211_0_0_1"/>
<gene>
    <name evidence="1" type="primary">OGFOD3</name>
</gene>
<dbReference type="Ensembl" id="ENSLAFT00000029678.1">
    <property type="protein sequence ID" value="ENSLAFP00000027651.1"/>
    <property type="gene ID" value="ENSLAFG00000017339.3"/>
</dbReference>
<proteinExistence type="predicted"/>
<keyword evidence="2" id="KW-1185">Reference proteome</keyword>
<organism evidence="1 2">
    <name type="scientific">Loxodonta africana</name>
    <name type="common">African elephant</name>
    <dbReference type="NCBI Taxonomy" id="9785"/>
    <lineage>
        <taxon>Eukaryota</taxon>
        <taxon>Metazoa</taxon>
        <taxon>Chordata</taxon>
        <taxon>Craniata</taxon>
        <taxon>Vertebrata</taxon>
        <taxon>Euteleostomi</taxon>
        <taxon>Mammalia</taxon>
        <taxon>Eutheria</taxon>
        <taxon>Afrotheria</taxon>
        <taxon>Proboscidea</taxon>
        <taxon>Elephantidae</taxon>
        <taxon>Loxodonta</taxon>
    </lineage>
</organism>
<accession>G3UIJ3</accession>
<evidence type="ECO:0000313" key="1">
    <source>
        <dbReference type="Ensembl" id="ENSLAFP00000027651.1"/>
    </source>
</evidence>
<dbReference type="GO" id="GO:0001890">
    <property type="term" value="P:placenta development"/>
    <property type="evidence" value="ECO:0007669"/>
    <property type="project" value="TreeGrafter"/>
</dbReference>
<dbReference type="PANTHER" id="PTHR31387:SF0">
    <property type="entry name" value="TESTIS-EXPRESSED PROTEIN 19"/>
    <property type="match status" value="1"/>
</dbReference>
<evidence type="ECO:0000313" key="2">
    <source>
        <dbReference type="Proteomes" id="UP000007646"/>
    </source>
</evidence>
<dbReference type="GO" id="GO:0005634">
    <property type="term" value="C:nucleus"/>
    <property type="evidence" value="ECO:0007669"/>
    <property type="project" value="TreeGrafter"/>
</dbReference>
<reference evidence="1" key="3">
    <citation type="submission" date="2025-09" db="UniProtKB">
        <authorList>
            <consortium name="Ensembl"/>
        </authorList>
    </citation>
    <scope>IDENTIFICATION</scope>
    <source>
        <strain evidence="1">Isolate ISIS603380</strain>
    </source>
</reference>
<dbReference type="GO" id="GO:0007283">
    <property type="term" value="P:spermatogenesis"/>
    <property type="evidence" value="ECO:0007669"/>
    <property type="project" value="TreeGrafter"/>
</dbReference>
<dbReference type="GO" id="GO:0005737">
    <property type="term" value="C:cytoplasm"/>
    <property type="evidence" value="ECO:0007669"/>
    <property type="project" value="TreeGrafter"/>
</dbReference>
<dbReference type="AlphaFoldDB" id="G3UIJ3"/>
<dbReference type="PANTHER" id="PTHR31387">
    <property type="entry name" value="TESTIS-EXPRESSED PROTEIN 19"/>
    <property type="match status" value="1"/>
</dbReference>
<dbReference type="Proteomes" id="UP000007646">
    <property type="component" value="Unassembled WGS sequence"/>
</dbReference>
<sequence length="104" mass="11230">STGESRGALVPTPVTVGGVGHFHFVPTELLPQDAVPLALGLEDASWTRGLPWRLEVPPACPLWHSLPPPWQGFLKVEVPPGEPLVLELGCLDPAEAENWLLDLK</sequence>
<dbReference type="InterPro" id="IPR029093">
    <property type="entry name" value="TEX19"/>
</dbReference>
<name>G3UIJ3_LOXAF</name>
<dbReference type="Pfam" id="PF15553">
    <property type="entry name" value="TEX19"/>
    <property type="match status" value="1"/>
</dbReference>
<dbReference type="GeneTree" id="ENSGT00390000005895"/>
<reference evidence="1" key="2">
    <citation type="submission" date="2025-08" db="UniProtKB">
        <authorList>
            <consortium name="Ensembl"/>
        </authorList>
    </citation>
    <scope>IDENTIFICATION</scope>
    <source>
        <strain evidence="1">Isolate ISIS603380</strain>
    </source>
</reference>
<dbReference type="GO" id="GO:0008584">
    <property type="term" value="P:male gonad development"/>
    <property type="evidence" value="ECO:0007669"/>
    <property type="project" value="TreeGrafter"/>
</dbReference>